<evidence type="ECO:0000256" key="2">
    <source>
        <dbReference type="SAM" id="SignalP"/>
    </source>
</evidence>
<feature type="signal peptide" evidence="2">
    <location>
        <begin position="1"/>
        <end position="19"/>
    </location>
</feature>
<reference evidence="3 4" key="1">
    <citation type="submission" date="2021-02" db="EMBL/GenBank/DDBJ databases">
        <title>Variation within the Batrachochytrium salamandrivorans European outbreak.</title>
        <authorList>
            <person name="Kelly M."/>
            <person name="Pasmans F."/>
            <person name="Shea T.P."/>
            <person name="Munoz J.F."/>
            <person name="Carranza S."/>
            <person name="Cuomo C.A."/>
            <person name="Martel A."/>
        </authorList>
    </citation>
    <scope>NUCLEOTIDE SEQUENCE [LARGE SCALE GENOMIC DNA]</scope>
    <source>
        <strain evidence="3 4">AMFP18/2</strain>
    </source>
</reference>
<evidence type="ECO:0000313" key="4">
    <source>
        <dbReference type="Proteomes" id="UP001648503"/>
    </source>
</evidence>
<comment type="caution">
    <text evidence="3">The sequence shown here is derived from an EMBL/GenBank/DDBJ whole genome shotgun (WGS) entry which is preliminary data.</text>
</comment>
<evidence type="ECO:0000256" key="1">
    <source>
        <dbReference type="SAM" id="MobiDB-lite"/>
    </source>
</evidence>
<dbReference type="Proteomes" id="UP001648503">
    <property type="component" value="Unassembled WGS sequence"/>
</dbReference>
<accession>A0ABQ8FGI1</accession>
<feature type="region of interest" description="Disordered" evidence="1">
    <location>
        <begin position="23"/>
        <end position="108"/>
    </location>
</feature>
<protein>
    <submittedName>
        <fullName evidence="3">Uncharacterized protein</fullName>
    </submittedName>
</protein>
<feature type="chain" id="PRO_5046653173" evidence="2">
    <location>
        <begin position="20"/>
        <end position="119"/>
    </location>
</feature>
<gene>
    <name evidence="3" type="ORF">BASA50_004083</name>
</gene>
<proteinExistence type="predicted"/>
<keyword evidence="2" id="KW-0732">Signal</keyword>
<keyword evidence="4" id="KW-1185">Reference proteome</keyword>
<dbReference type="EMBL" id="JAFCIX010000125">
    <property type="protein sequence ID" value="KAH6597928.1"/>
    <property type="molecule type" value="Genomic_DNA"/>
</dbReference>
<organism evidence="3 4">
    <name type="scientific">Batrachochytrium salamandrivorans</name>
    <dbReference type="NCBI Taxonomy" id="1357716"/>
    <lineage>
        <taxon>Eukaryota</taxon>
        <taxon>Fungi</taxon>
        <taxon>Fungi incertae sedis</taxon>
        <taxon>Chytridiomycota</taxon>
        <taxon>Chytridiomycota incertae sedis</taxon>
        <taxon>Chytridiomycetes</taxon>
        <taxon>Rhizophydiales</taxon>
        <taxon>Rhizophydiales incertae sedis</taxon>
        <taxon>Batrachochytrium</taxon>
    </lineage>
</organism>
<evidence type="ECO:0000313" key="3">
    <source>
        <dbReference type="EMBL" id="KAH6597928.1"/>
    </source>
</evidence>
<name>A0ABQ8FGI1_9FUNG</name>
<sequence>MKLQGVFMIIPLLAVVVSGKTIHNADDRNAQQRGNRGPDNNEPGDEDPMDRFAVGSDEDNEDDQYQVAGQNPGGAEYSWELDGPRRQQGSTGDKNKKKKPSKSPGSGCGFLYLFTCKKS</sequence>